<name>A0AAV2BWF4_9ARAC</name>
<gene>
    <name evidence="1" type="ORF">LARSCL_LOCUS21820</name>
</gene>
<dbReference type="Proteomes" id="UP001497382">
    <property type="component" value="Unassembled WGS sequence"/>
</dbReference>
<sequence>MCRHDCENGSFCRLRIAFECVNLEPQVTLLIPFFLNFCDISWTM</sequence>
<evidence type="ECO:0000313" key="1">
    <source>
        <dbReference type="EMBL" id="CAL1300212.1"/>
    </source>
</evidence>
<comment type="caution">
    <text evidence="1">The sequence shown here is derived from an EMBL/GenBank/DDBJ whole genome shotgun (WGS) entry which is preliminary data.</text>
</comment>
<keyword evidence="2" id="KW-1185">Reference proteome</keyword>
<protein>
    <submittedName>
        <fullName evidence="1">Uncharacterized protein</fullName>
    </submittedName>
</protein>
<accession>A0AAV2BWF4</accession>
<reference evidence="1 2" key="1">
    <citation type="submission" date="2024-04" db="EMBL/GenBank/DDBJ databases">
        <authorList>
            <person name="Rising A."/>
            <person name="Reimegard J."/>
            <person name="Sonavane S."/>
            <person name="Akerstrom W."/>
            <person name="Nylinder S."/>
            <person name="Hedman E."/>
            <person name="Kallberg Y."/>
        </authorList>
    </citation>
    <scope>NUCLEOTIDE SEQUENCE [LARGE SCALE GENOMIC DNA]</scope>
</reference>
<proteinExistence type="predicted"/>
<dbReference type="AlphaFoldDB" id="A0AAV2BWF4"/>
<dbReference type="EMBL" id="CAXIEN010000541">
    <property type="protein sequence ID" value="CAL1300212.1"/>
    <property type="molecule type" value="Genomic_DNA"/>
</dbReference>
<organism evidence="1 2">
    <name type="scientific">Larinioides sclopetarius</name>
    <dbReference type="NCBI Taxonomy" id="280406"/>
    <lineage>
        <taxon>Eukaryota</taxon>
        <taxon>Metazoa</taxon>
        <taxon>Ecdysozoa</taxon>
        <taxon>Arthropoda</taxon>
        <taxon>Chelicerata</taxon>
        <taxon>Arachnida</taxon>
        <taxon>Araneae</taxon>
        <taxon>Araneomorphae</taxon>
        <taxon>Entelegynae</taxon>
        <taxon>Araneoidea</taxon>
        <taxon>Araneidae</taxon>
        <taxon>Larinioides</taxon>
    </lineage>
</organism>
<evidence type="ECO:0000313" key="2">
    <source>
        <dbReference type="Proteomes" id="UP001497382"/>
    </source>
</evidence>